<gene>
    <name evidence="2" type="ORF">IV203_038491</name>
</gene>
<reference evidence="2" key="1">
    <citation type="journal article" date="2021" name="Sci. Rep.">
        <title>Diploid genomic architecture of Nitzschia inconspicua, an elite biomass production diatom.</title>
        <authorList>
            <person name="Oliver A."/>
            <person name="Podell S."/>
            <person name="Pinowska A."/>
            <person name="Traller J.C."/>
            <person name="Smith S.R."/>
            <person name="McClure R."/>
            <person name="Beliaev A."/>
            <person name="Bohutskyi P."/>
            <person name="Hill E.A."/>
            <person name="Rabines A."/>
            <person name="Zheng H."/>
            <person name="Allen L.Z."/>
            <person name="Kuo A."/>
            <person name="Grigoriev I.V."/>
            <person name="Allen A.E."/>
            <person name="Hazlebeck D."/>
            <person name="Allen E.E."/>
        </authorList>
    </citation>
    <scope>NUCLEOTIDE SEQUENCE</scope>
    <source>
        <strain evidence="2">Hildebrandi</strain>
    </source>
</reference>
<evidence type="ECO:0000313" key="3">
    <source>
        <dbReference type="Proteomes" id="UP000693970"/>
    </source>
</evidence>
<evidence type="ECO:0000256" key="1">
    <source>
        <dbReference type="SAM" id="SignalP"/>
    </source>
</evidence>
<feature type="signal peptide" evidence="1">
    <location>
        <begin position="1"/>
        <end position="24"/>
    </location>
</feature>
<reference evidence="2" key="2">
    <citation type="submission" date="2021-04" db="EMBL/GenBank/DDBJ databases">
        <authorList>
            <person name="Podell S."/>
        </authorList>
    </citation>
    <scope>NUCLEOTIDE SEQUENCE</scope>
    <source>
        <strain evidence="2">Hildebrandi</strain>
    </source>
</reference>
<evidence type="ECO:0000313" key="2">
    <source>
        <dbReference type="EMBL" id="KAG7365288.1"/>
    </source>
</evidence>
<dbReference type="EMBL" id="JAGRRH010000009">
    <property type="protein sequence ID" value="KAG7365288.1"/>
    <property type="molecule type" value="Genomic_DNA"/>
</dbReference>
<name>A0A9K3LMZ6_9STRA</name>
<keyword evidence="3" id="KW-1185">Reference proteome</keyword>
<comment type="caution">
    <text evidence="2">The sequence shown here is derived from an EMBL/GenBank/DDBJ whole genome shotgun (WGS) entry which is preliminary data.</text>
</comment>
<accession>A0A9K3LMZ6</accession>
<organism evidence="2 3">
    <name type="scientific">Nitzschia inconspicua</name>
    <dbReference type="NCBI Taxonomy" id="303405"/>
    <lineage>
        <taxon>Eukaryota</taxon>
        <taxon>Sar</taxon>
        <taxon>Stramenopiles</taxon>
        <taxon>Ochrophyta</taxon>
        <taxon>Bacillariophyta</taxon>
        <taxon>Bacillariophyceae</taxon>
        <taxon>Bacillariophycidae</taxon>
        <taxon>Bacillariales</taxon>
        <taxon>Bacillariaceae</taxon>
        <taxon>Nitzschia</taxon>
    </lineage>
</organism>
<sequence length="125" mass="13758">MPRIHFIAMIAIMFLGVYTNAAMATGVVGLRGGQGNDLEEADEYEFGCPLDIPATGSSCESSRYEDEEIEESELCYFNFVKTPGPSHEENNFVPSIACSCNDDRWECNVAPEYLKALAEATFGLQ</sequence>
<dbReference type="AlphaFoldDB" id="A0A9K3LMZ6"/>
<keyword evidence="1" id="KW-0732">Signal</keyword>
<dbReference type="Proteomes" id="UP000693970">
    <property type="component" value="Unassembled WGS sequence"/>
</dbReference>
<proteinExistence type="predicted"/>
<feature type="chain" id="PRO_5039892358" evidence="1">
    <location>
        <begin position="25"/>
        <end position="125"/>
    </location>
</feature>
<protein>
    <submittedName>
        <fullName evidence="2">Uncharacterized protein</fullName>
    </submittedName>
</protein>